<keyword evidence="2" id="KW-1185">Reference proteome</keyword>
<evidence type="ECO:0000313" key="1">
    <source>
        <dbReference type="EMBL" id="GIZ04133.1"/>
    </source>
</evidence>
<dbReference type="AlphaFoldDB" id="A0AAV4YAW8"/>
<evidence type="ECO:0000313" key="2">
    <source>
        <dbReference type="Proteomes" id="UP001054945"/>
    </source>
</evidence>
<reference evidence="1 2" key="1">
    <citation type="submission" date="2021-06" db="EMBL/GenBank/DDBJ databases">
        <title>Caerostris extrusa draft genome.</title>
        <authorList>
            <person name="Kono N."/>
            <person name="Arakawa K."/>
        </authorList>
    </citation>
    <scope>NUCLEOTIDE SEQUENCE [LARGE SCALE GENOMIC DNA]</scope>
</reference>
<name>A0AAV4YAW8_CAEEX</name>
<protein>
    <submittedName>
        <fullName evidence="1">Uncharacterized protein</fullName>
    </submittedName>
</protein>
<comment type="caution">
    <text evidence="1">The sequence shown here is derived from an EMBL/GenBank/DDBJ whole genome shotgun (WGS) entry which is preliminary data.</text>
</comment>
<dbReference type="EMBL" id="BPLR01001692">
    <property type="protein sequence ID" value="GIZ04133.1"/>
    <property type="molecule type" value="Genomic_DNA"/>
</dbReference>
<accession>A0AAV4YAW8</accession>
<organism evidence="1 2">
    <name type="scientific">Caerostris extrusa</name>
    <name type="common">Bark spider</name>
    <name type="synonym">Caerostris bankana</name>
    <dbReference type="NCBI Taxonomy" id="172846"/>
    <lineage>
        <taxon>Eukaryota</taxon>
        <taxon>Metazoa</taxon>
        <taxon>Ecdysozoa</taxon>
        <taxon>Arthropoda</taxon>
        <taxon>Chelicerata</taxon>
        <taxon>Arachnida</taxon>
        <taxon>Araneae</taxon>
        <taxon>Araneomorphae</taxon>
        <taxon>Entelegynae</taxon>
        <taxon>Araneoidea</taxon>
        <taxon>Araneidae</taxon>
        <taxon>Caerostris</taxon>
    </lineage>
</organism>
<sequence length="113" mass="13105">MTTDYKTEKQISFRERVKAEDSSDSHYKCLPGLCFARFMVPLGFVFVGTEPSFESFMMEHPDGYHLGVRTFLSSFFSNLAERHFDILSQTQMRKLTVGHRLFSFESTTLDSKL</sequence>
<dbReference type="Proteomes" id="UP001054945">
    <property type="component" value="Unassembled WGS sequence"/>
</dbReference>
<proteinExistence type="predicted"/>
<gene>
    <name evidence="1" type="ORF">CEXT_13551</name>
</gene>